<evidence type="ECO:0000256" key="3">
    <source>
        <dbReference type="ARBA" id="ARBA00022452"/>
    </source>
</evidence>
<gene>
    <name evidence="9" type="ORF">SAMN04488505_109230</name>
</gene>
<evidence type="ECO:0000259" key="8">
    <source>
        <dbReference type="Pfam" id="PF07715"/>
    </source>
</evidence>
<reference evidence="9 10" key="1">
    <citation type="submission" date="2016-10" db="EMBL/GenBank/DDBJ databases">
        <authorList>
            <person name="de Groot N.N."/>
        </authorList>
    </citation>
    <scope>NUCLEOTIDE SEQUENCE [LARGE SCALE GENOMIC DNA]</scope>
    <source>
        <strain evidence="9 10">DSM 21039</strain>
    </source>
</reference>
<organism evidence="9 10">
    <name type="scientific">Chitinophaga rupis</name>
    <dbReference type="NCBI Taxonomy" id="573321"/>
    <lineage>
        <taxon>Bacteria</taxon>
        <taxon>Pseudomonadati</taxon>
        <taxon>Bacteroidota</taxon>
        <taxon>Chitinophagia</taxon>
        <taxon>Chitinophagales</taxon>
        <taxon>Chitinophagaceae</taxon>
        <taxon>Chitinophaga</taxon>
    </lineage>
</organism>
<dbReference type="InterPro" id="IPR039426">
    <property type="entry name" value="TonB-dep_rcpt-like"/>
</dbReference>
<keyword evidence="2 7" id="KW-0813">Transport</keyword>
<dbReference type="Gene3D" id="2.60.40.1120">
    <property type="entry name" value="Carboxypeptidase-like, regulatory domain"/>
    <property type="match status" value="1"/>
</dbReference>
<comment type="subcellular location">
    <subcellularLocation>
        <location evidence="1 7">Cell outer membrane</location>
        <topology evidence="1 7">Multi-pass membrane protein</topology>
    </subcellularLocation>
</comment>
<keyword evidence="3 7" id="KW-1134">Transmembrane beta strand</keyword>
<dbReference type="PROSITE" id="PS52016">
    <property type="entry name" value="TONB_DEPENDENT_REC_3"/>
    <property type="match status" value="1"/>
</dbReference>
<dbReference type="OrthoDB" id="899266at2"/>
<dbReference type="Gene3D" id="2.40.170.20">
    <property type="entry name" value="TonB-dependent receptor, beta-barrel domain"/>
    <property type="match status" value="1"/>
</dbReference>
<evidence type="ECO:0000256" key="7">
    <source>
        <dbReference type="PROSITE-ProRule" id="PRU01360"/>
    </source>
</evidence>
<dbReference type="AlphaFoldDB" id="A0A1H8FL16"/>
<evidence type="ECO:0000256" key="5">
    <source>
        <dbReference type="ARBA" id="ARBA00023136"/>
    </source>
</evidence>
<evidence type="ECO:0000256" key="2">
    <source>
        <dbReference type="ARBA" id="ARBA00022448"/>
    </source>
</evidence>
<dbReference type="GO" id="GO:0009279">
    <property type="term" value="C:cell outer membrane"/>
    <property type="evidence" value="ECO:0007669"/>
    <property type="project" value="UniProtKB-SubCell"/>
</dbReference>
<dbReference type="InterPro" id="IPR012910">
    <property type="entry name" value="Plug_dom"/>
</dbReference>
<feature type="domain" description="TonB-dependent receptor plug" evidence="8">
    <location>
        <begin position="243"/>
        <end position="350"/>
    </location>
</feature>
<keyword evidence="6 7" id="KW-0998">Cell outer membrane</keyword>
<evidence type="ECO:0000256" key="1">
    <source>
        <dbReference type="ARBA" id="ARBA00004571"/>
    </source>
</evidence>
<dbReference type="Proteomes" id="UP000198984">
    <property type="component" value="Unassembled WGS sequence"/>
</dbReference>
<sequence>MKERPLPGFLLPAFRSWCFPVLVCMALFSMLDLKAQVALAYGMPPPYRMQQEKTTDTNPLDNRVSLQVKNENLDQVLEKIEQQTAYVFVYSNDVIKTTQRITLNVKDKQLSEVLPMVLSPLNVSYELISNKIILRQGNEPAAEYRQQETVTISGNVVDDKGDGIPGVNVRLKNTNTGTTTREDGFFTLKIPSGQANGTLVYSSIGFITKEVGINSRTSITVMLNAESKDLGEIVVTAYTTQKKAQVTAAISTVSTKDITSRPSSNMFQALQGLAPNLTIQQNNAEPGAALNLNIRGVGSLTGNAPLIIIDGVQAGSTGLQNLNPYDVESISVLKDAASSAIYGSQAANGVIYITTKRGKKDDKPSVQYNGMYGLQTPTTLPRQVEAWEYMTMKNEALVNSGKTPQFSSEEIQYWHNRGSYPALLREMVRKTTPQQNHSLSVTGGGKSSSYLISLGYVDQGNMLQNKWLPSDQAFYYKRYNARANIGIDVSKYVKVAANIAYTKSYTRTHSADMGILMRDAMRVPRIYPVKDSLGNWVVPALTSNSVFAQLGEGGYKLNEQDNLLGGVDVTITPVNHFRLNFNASGVYNINNETRRINKYTYAPYYTTAAPPLYNEMHESEYKDLNTNVYATAEYENTFGKHYVKAQVGARTDAINEGYGFRADRFGTTNLDNDWAIGGGYRPKPDGTFDYGSIGDYNDIINPNLYALNSLFGRLNYAYDDKYLAEFTWRYDGSSKLAPGHRWQFFPAFSLGWRITEENFMQYVKENIGNVKFRFSYGQVGNSNIGGFNYLSRVYINSNFGYYSFNNSPAPGSIFSTYNDLLKWESSAMTNYGVDADFFKGALTASFDYFNKNTTGIYLFQTVPGTAGVTTDQEKSPLENVGKVNNKGWELALTYRLTTGKVNHAFGFNLSDNLNKVVTFGQESIRGSDFSYIIKEGFPISSYYGYKSNGLYQNLDDIKNAPKVPFAYNQQVMPGDIKYIDRNGDGVINADDRYVFGNPFPRYTFGFTYNVTWHGFDLNMFWQGVGKRSQFLRGDIVEAFHNNEDHAFVQHLDRWTPTNPNATYPRLTIGTADANNFAYSDYWMFDTKYIRLKNLQVGYTLPRGVTNTVHIESARIYFTSQNLITIMPKRFREIGMDPEFTQFDDKLNFSNYNPIAGRNYPNAATFAVGVDVKF</sequence>
<name>A0A1H8FL16_9BACT</name>
<evidence type="ECO:0000313" key="10">
    <source>
        <dbReference type="Proteomes" id="UP000198984"/>
    </source>
</evidence>
<accession>A0A1H8FL16</accession>
<dbReference type="Gene3D" id="2.170.130.10">
    <property type="entry name" value="TonB-dependent receptor, plug domain"/>
    <property type="match status" value="1"/>
</dbReference>
<proteinExistence type="inferred from homology"/>
<dbReference type="NCBIfam" id="TIGR04057">
    <property type="entry name" value="SusC_RagA_signa"/>
    <property type="match status" value="1"/>
</dbReference>
<dbReference type="STRING" id="573321.SAMN04488505_109230"/>
<dbReference type="EMBL" id="FOBB01000009">
    <property type="protein sequence ID" value="SEN32362.1"/>
    <property type="molecule type" value="Genomic_DNA"/>
</dbReference>
<keyword evidence="10" id="KW-1185">Reference proteome</keyword>
<dbReference type="SUPFAM" id="SSF49464">
    <property type="entry name" value="Carboxypeptidase regulatory domain-like"/>
    <property type="match status" value="1"/>
</dbReference>
<dbReference type="InterPro" id="IPR036942">
    <property type="entry name" value="Beta-barrel_TonB_sf"/>
</dbReference>
<dbReference type="Pfam" id="PF07715">
    <property type="entry name" value="Plug"/>
    <property type="match status" value="1"/>
</dbReference>
<dbReference type="InterPro" id="IPR023997">
    <property type="entry name" value="TonB-dep_OMP_SusC/RagA_CS"/>
</dbReference>
<keyword evidence="4 7" id="KW-0812">Transmembrane</keyword>
<protein>
    <submittedName>
        <fullName evidence="9">TonB-linked outer membrane protein, SusC/RagA family</fullName>
    </submittedName>
</protein>
<dbReference type="NCBIfam" id="TIGR04056">
    <property type="entry name" value="OMP_RagA_SusC"/>
    <property type="match status" value="1"/>
</dbReference>
<dbReference type="RefSeq" id="WP_089919431.1">
    <property type="nucleotide sequence ID" value="NZ_FOBB01000009.1"/>
</dbReference>
<evidence type="ECO:0000313" key="9">
    <source>
        <dbReference type="EMBL" id="SEN32362.1"/>
    </source>
</evidence>
<evidence type="ECO:0000256" key="4">
    <source>
        <dbReference type="ARBA" id="ARBA00022692"/>
    </source>
</evidence>
<dbReference type="SUPFAM" id="SSF56935">
    <property type="entry name" value="Porins"/>
    <property type="match status" value="1"/>
</dbReference>
<keyword evidence="5 7" id="KW-0472">Membrane</keyword>
<dbReference type="InterPro" id="IPR008969">
    <property type="entry name" value="CarboxyPept-like_regulatory"/>
</dbReference>
<comment type="similarity">
    <text evidence="7">Belongs to the TonB-dependent receptor family.</text>
</comment>
<dbReference type="InterPro" id="IPR037066">
    <property type="entry name" value="Plug_dom_sf"/>
</dbReference>
<evidence type="ECO:0000256" key="6">
    <source>
        <dbReference type="ARBA" id="ARBA00023237"/>
    </source>
</evidence>
<dbReference type="Gene3D" id="3.55.50.30">
    <property type="match status" value="1"/>
</dbReference>
<dbReference type="Pfam" id="PF13715">
    <property type="entry name" value="CarbopepD_reg_2"/>
    <property type="match status" value="1"/>
</dbReference>
<dbReference type="InterPro" id="IPR023996">
    <property type="entry name" value="TonB-dep_OMP_SusC/RagA"/>
</dbReference>